<gene>
    <name evidence="4" type="ORF">H312_01318</name>
</gene>
<dbReference type="PIRSF" id="PIRSF000303">
    <property type="entry name" value="Glutathion_perox"/>
    <property type="match status" value="1"/>
</dbReference>
<dbReference type="PROSITE" id="PS51355">
    <property type="entry name" value="GLUTATHIONE_PEROXID_3"/>
    <property type="match status" value="1"/>
</dbReference>
<dbReference type="Gene3D" id="3.40.30.10">
    <property type="entry name" value="Glutaredoxin"/>
    <property type="match status" value="1"/>
</dbReference>
<dbReference type="GO" id="GO:0004601">
    <property type="term" value="F:peroxidase activity"/>
    <property type="evidence" value="ECO:0007669"/>
    <property type="project" value="UniProtKB-KW"/>
</dbReference>
<keyword evidence="5" id="KW-1185">Reference proteome</keyword>
<comment type="similarity">
    <text evidence="1">Belongs to the glutathione peroxidase family.</text>
</comment>
<reference evidence="5" key="1">
    <citation type="submission" date="2013-02" db="EMBL/GenBank/DDBJ databases">
        <authorList>
            <consortium name="The Broad Institute Genome Sequencing Platform"/>
            <person name="Cuomo C."/>
            <person name="Becnel J."/>
            <person name="Sanscrainte N."/>
            <person name="Walker B."/>
            <person name="Young S.K."/>
            <person name="Zeng Q."/>
            <person name="Gargeya S."/>
            <person name="Fitzgerald M."/>
            <person name="Haas B."/>
            <person name="Abouelleil A."/>
            <person name="Alvarado L."/>
            <person name="Arachchi H.M."/>
            <person name="Berlin A.M."/>
            <person name="Chapman S.B."/>
            <person name="Dewar J."/>
            <person name="Goldberg J."/>
            <person name="Griggs A."/>
            <person name="Gujja S."/>
            <person name="Hansen M."/>
            <person name="Howarth C."/>
            <person name="Imamovic A."/>
            <person name="Larimer J."/>
            <person name="McCowan C."/>
            <person name="Murphy C."/>
            <person name="Neiman D."/>
            <person name="Pearson M."/>
            <person name="Priest M."/>
            <person name="Roberts A."/>
            <person name="Saif S."/>
            <person name="Shea T."/>
            <person name="Sisk P."/>
            <person name="Sykes S."/>
            <person name="Wortman J."/>
            <person name="Nusbaum C."/>
            <person name="Birren B."/>
        </authorList>
    </citation>
    <scope>NUCLEOTIDE SEQUENCE [LARGE SCALE GENOMIC DNA]</scope>
    <source>
        <strain evidence="5">PRA339</strain>
    </source>
</reference>
<evidence type="ECO:0000256" key="2">
    <source>
        <dbReference type="ARBA" id="ARBA00022559"/>
    </source>
</evidence>
<accession>A0A059F2Q4</accession>
<dbReference type="Proteomes" id="UP000030655">
    <property type="component" value="Unassembled WGS sequence"/>
</dbReference>
<dbReference type="InterPro" id="IPR036249">
    <property type="entry name" value="Thioredoxin-like_sf"/>
</dbReference>
<dbReference type="PANTHER" id="PTHR11592">
    <property type="entry name" value="GLUTATHIONE PEROXIDASE"/>
    <property type="match status" value="1"/>
</dbReference>
<sequence>MMTKEDFYSLTVLDIYGRKVKLDTFREKVCIIVNLESLDGLATQTLLRLKHFKEEDFNNVFEILVFPIADYLRSEQTRRIVLKDFFKPYTPELHLFDCISISKGHPLFEYLYSCNKGWKGNELRYNFTKFVVYRGEVIHTYKPNEIPLHSDKELKMFHQKKKVEINNQPESEPENDFY</sequence>
<name>A0A059F2Q4_9MICR</name>
<organism evidence="4 5">
    <name type="scientific">Anncaliia algerae PRA339</name>
    <dbReference type="NCBI Taxonomy" id="1288291"/>
    <lineage>
        <taxon>Eukaryota</taxon>
        <taxon>Fungi</taxon>
        <taxon>Fungi incertae sedis</taxon>
        <taxon>Microsporidia</taxon>
        <taxon>Tubulinosematoidea</taxon>
        <taxon>Tubulinosematidae</taxon>
        <taxon>Anncaliia</taxon>
    </lineage>
</organism>
<dbReference type="VEuPathDB" id="MicrosporidiaDB:H312_01318"/>
<dbReference type="AlphaFoldDB" id="A0A059F2Q4"/>
<dbReference type="Pfam" id="PF00255">
    <property type="entry name" value="GSHPx"/>
    <property type="match status" value="1"/>
</dbReference>
<evidence type="ECO:0000256" key="1">
    <source>
        <dbReference type="ARBA" id="ARBA00006926"/>
    </source>
</evidence>
<protein>
    <submittedName>
        <fullName evidence="4">Uncharacterized protein</fullName>
    </submittedName>
</protein>
<evidence type="ECO:0000313" key="5">
    <source>
        <dbReference type="Proteomes" id="UP000030655"/>
    </source>
</evidence>
<dbReference type="InterPro" id="IPR000889">
    <property type="entry name" value="Glutathione_peroxidase"/>
</dbReference>
<proteinExistence type="inferred from homology"/>
<dbReference type="GO" id="GO:0006979">
    <property type="term" value="P:response to oxidative stress"/>
    <property type="evidence" value="ECO:0007669"/>
    <property type="project" value="InterPro"/>
</dbReference>
<evidence type="ECO:0000313" key="4">
    <source>
        <dbReference type="EMBL" id="KCZ81241.1"/>
    </source>
</evidence>
<keyword evidence="3" id="KW-0560">Oxidoreductase</keyword>
<dbReference type="OrthoDB" id="446890at2759"/>
<dbReference type="HOGENOM" id="CLU_1510217_0_0_1"/>
<reference evidence="4 5" key="2">
    <citation type="submission" date="2014-03" db="EMBL/GenBank/DDBJ databases">
        <title>The Genome Sequence of Anncaliia algerae insect isolate PRA339.</title>
        <authorList>
            <consortium name="The Broad Institute Genome Sequencing Platform"/>
            <consortium name="The Broad Institute Genome Sequencing Center for Infectious Disease"/>
            <person name="Cuomo C."/>
            <person name="Becnel J."/>
            <person name="Sanscrainte N."/>
            <person name="Walker B."/>
            <person name="Young S.K."/>
            <person name="Zeng Q."/>
            <person name="Gargeya S."/>
            <person name="Fitzgerald M."/>
            <person name="Haas B."/>
            <person name="Abouelleil A."/>
            <person name="Alvarado L."/>
            <person name="Arachchi H.M."/>
            <person name="Berlin A.M."/>
            <person name="Chapman S.B."/>
            <person name="Dewar J."/>
            <person name="Goldberg J."/>
            <person name="Griggs A."/>
            <person name="Gujja S."/>
            <person name="Hansen M."/>
            <person name="Howarth C."/>
            <person name="Imamovic A."/>
            <person name="Larimer J."/>
            <person name="McCowan C."/>
            <person name="Murphy C."/>
            <person name="Neiman D."/>
            <person name="Pearson M."/>
            <person name="Priest M."/>
            <person name="Roberts A."/>
            <person name="Saif S."/>
            <person name="Shea T."/>
            <person name="Sisk P."/>
            <person name="Sykes S."/>
            <person name="Wortman J."/>
            <person name="Nusbaum C."/>
            <person name="Birren B."/>
        </authorList>
    </citation>
    <scope>NUCLEOTIDE SEQUENCE [LARGE SCALE GENOMIC DNA]</scope>
    <source>
        <strain evidence="4 5">PRA339</strain>
    </source>
</reference>
<evidence type="ECO:0000256" key="3">
    <source>
        <dbReference type="ARBA" id="ARBA00023002"/>
    </source>
</evidence>
<dbReference type="STRING" id="1288291.A0A059F2Q4"/>
<dbReference type="PANTHER" id="PTHR11592:SF78">
    <property type="entry name" value="GLUTATHIONE PEROXIDASE"/>
    <property type="match status" value="1"/>
</dbReference>
<dbReference type="SUPFAM" id="SSF52833">
    <property type="entry name" value="Thioredoxin-like"/>
    <property type="match status" value="1"/>
</dbReference>
<keyword evidence="2" id="KW-0575">Peroxidase</keyword>
<dbReference type="EMBL" id="KK365146">
    <property type="protein sequence ID" value="KCZ81241.1"/>
    <property type="molecule type" value="Genomic_DNA"/>
</dbReference>